<dbReference type="SUPFAM" id="SSF53822">
    <property type="entry name" value="Periplasmic binding protein-like I"/>
    <property type="match status" value="1"/>
</dbReference>
<evidence type="ECO:0000313" key="5">
    <source>
        <dbReference type="EMBL" id="MBI5171047.1"/>
    </source>
</evidence>
<feature type="domain" description="Leucine-binding protein" evidence="4">
    <location>
        <begin position="35"/>
        <end position="396"/>
    </location>
</feature>
<proteinExistence type="inferred from homology"/>
<dbReference type="Pfam" id="PF13458">
    <property type="entry name" value="Peripla_BP_6"/>
    <property type="match status" value="1"/>
</dbReference>
<evidence type="ECO:0000256" key="2">
    <source>
        <dbReference type="ARBA" id="ARBA00022729"/>
    </source>
</evidence>
<dbReference type="InterPro" id="IPR028081">
    <property type="entry name" value="Leu-bd"/>
</dbReference>
<dbReference type="EMBL" id="JACRIW010000116">
    <property type="protein sequence ID" value="MBI5171047.1"/>
    <property type="molecule type" value="Genomic_DNA"/>
</dbReference>
<sequence length="406" mass="42563">MKLRQWLAPVAALALVVVALAGCGGKGGSGGGANEIVVGVYGSMTGNDATFGQSTKGGVEVALADLVEQAGGKIGGLPVRLVVEDDQGKAEEAATAAQKLINQDQVVALLGEVASSRSLAAAPICQAAGVPMISPSSTNPKVTQVGDRIFRMCFLDDFQGLTMARFAVQNLGLKKVAILKDVKSDYSVGLAQYFTDEFVKLGGTIVVEQAYTAGDQDFSAQLTAIKSKNPDAIFIPGYYTEVGLIARTARQQGLTVPLLGGDGWESEKLIEIGQDAINGAYYSNHWALDMPDTNLQAFLTKYHAKYNSDPDAIGGLAYDAARVLFAAMQKMAAEEPTVFAGLGSAKAGTPERKAALDRLRDLIAATRDYAGVTGSITLDANRNASKPAVVIEIKGGKKVYNTTIHP</sequence>
<evidence type="ECO:0000313" key="6">
    <source>
        <dbReference type="Proteomes" id="UP000696931"/>
    </source>
</evidence>
<accession>A0A933SEF1</accession>
<comment type="similarity">
    <text evidence="1">Belongs to the leucine-binding protein family.</text>
</comment>
<dbReference type="CDD" id="cd06347">
    <property type="entry name" value="PBP1_ABC_LivK_ligand_binding-like"/>
    <property type="match status" value="1"/>
</dbReference>
<reference evidence="5" key="1">
    <citation type="submission" date="2020-07" db="EMBL/GenBank/DDBJ databases">
        <title>Huge and variable diversity of episymbiotic CPR bacteria and DPANN archaea in groundwater ecosystems.</title>
        <authorList>
            <person name="He C.Y."/>
            <person name="Keren R."/>
            <person name="Whittaker M."/>
            <person name="Farag I.F."/>
            <person name="Doudna J."/>
            <person name="Cate J.H.D."/>
            <person name="Banfield J.F."/>
        </authorList>
    </citation>
    <scope>NUCLEOTIDE SEQUENCE</scope>
    <source>
        <strain evidence="5">NC_groundwater_1813_Pr3_B-0.1um_71_17</strain>
    </source>
</reference>
<dbReference type="Proteomes" id="UP000696931">
    <property type="component" value="Unassembled WGS sequence"/>
</dbReference>
<protein>
    <submittedName>
        <fullName evidence="5">ABC transporter substrate-binding protein</fullName>
    </submittedName>
</protein>
<feature type="signal peptide" evidence="3">
    <location>
        <begin position="1"/>
        <end position="21"/>
    </location>
</feature>
<dbReference type="PANTHER" id="PTHR30483">
    <property type="entry name" value="LEUCINE-SPECIFIC-BINDING PROTEIN"/>
    <property type="match status" value="1"/>
</dbReference>
<dbReference type="PROSITE" id="PS51257">
    <property type="entry name" value="PROKAR_LIPOPROTEIN"/>
    <property type="match status" value="1"/>
</dbReference>
<evidence type="ECO:0000256" key="1">
    <source>
        <dbReference type="ARBA" id="ARBA00010062"/>
    </source>
</evidence>
<gene>
    <name evidence="5" type="ORF">HZA61_16295</name>
</gene>
<name>A0A933SEF1_UNCEI</name>
<dbReference type="Gene3D" id="3.40.50.2300">
    <property type="match status" value="2"/>
</dbReference>
<comment type="caution">
    <text evidence="5">The sequence shown here is derived from an EMBL/GenBank/DDBJ whole genome shotgun (WGS) entry which is preliminary data.</text>
</comment>
<keyword evidence="2 3" id="KW-0732">Signal</keyword>
<dbReference type="InterPro" id="IPR051010">
    <property type="entry name" value="BCAA_transport"/>
</dbReference>
<feature type="chain" id="PRO_5037510787" evidence="3">
    <location>
        <begin position="22"/>
        <end position="406"/>
    </location>
</feature>
<dbReference type="InterPro" id="IPR028082">
    <property type="entry name" value="Peripla_BP_I"/>
</dbReference>
<evidence type="ECO:0000256" key="3">
    <source>
        <dbReference type="SAM" id="SignalP"/>
    </source>
</evidence>
<dbReference type="PANTHER" id="PTHR30483:SF6">
    <property type="entry name" value="PERIPLASMIC BINDING PROTEIN OF ABC TRANSPORTER FOR NATURAL AMINO ACIDS"/>
    <property type="match status" value="1"/>
</dbReference>
<evidence type="ECO:0000259" key="4">
    <source>
        <dbReference type="Pfam" id="PF13458"/>
    </source>
</evidence>
<dbReference type="AlphaFoldDB" id="A0A933SEF1"/>
<organism evidence="5 6">
    <name type="scientific">Eiseniibacteriota bacterium</name>
    <dbReference type="NCBI Taxonomy" id="2212470"/>
    <lineage>
        <taxon>Bacteria</taxon>
        <taxon>Candidatus Eiseniibacteriota</taxon>
    </lineage>
</organism>